<keyword evidence="1" id="KW-0812">Transmembrane</keyword>
<name>A0ABT1LS75_9MICC</name>
<evidence type="ECO:0000313" key="3">
    <source>
        <dbReference type="EMBL" id="MCP9001297.1"/>
    </source>
</evidence>
<proteinExistence type="predicted"/>
<dbReference type="InterPro" id="IPR057446">
    <property type="entry name" value="PH_bac"/>
</dbReference>
<feature type="transmembrane region" description="Helical" evidence="1">
    <location>
        <begin position="6"/>
        <end position="26"/>
    </location>
</feature>
<dbReference type="RefSeq" id="WP_254751885.1">
    <property type="nucleotide sequence ID" value="NZ_JANCLV010000013.1"/>
</dbReference>
<protein>
    <recommendedName>
        <fullName evidence="2">PH domain-containing protein</fullName>
    </recommendedName>
</protein>
<sequence>MDTKLLTGLITAALIAVVLVMIWAGWRNRLRRQADVGRLPDVPEAPGVPLVGADGQYVASTTAGDWLDRIAVHRLGIRTNAVLSVYPHGVLFDRTGAPALYIPAGSLTAVRQESGMAGKFVEKDGLLVLTWDLGTHELDTGFRTRRAADKDALYDSLQQLIAAAPQEHSQDPQSGK</sequence>
<accession>A0ABT1LS75</accession>
<gene>
    <name evidence="3" type="ORF">NFC73_16415</name>
</gene>
<reference evidence="3 4" key="1">
    <citation type="submission" date="2022-06" db="EMBL/GenBank/DDBJ databases">
        <title>Pseudarthrobacter sp. strain RMG13 Genome sequencing and assembly.</title>
        <authorList>
            <person name="Kim I."/>
        </authorList>
    </citation>
    <scope>NUCLEOTIDE SEQUENCE [LARGE SCALE GENOMIC DNA]</scope>
    <source>
        <strain evidence="3 4">RMG13</strain>
    </source>
</reference>
<keyword evidence="1" id="KW-0472">Membrane</keyword>
<keyword evidence="1" id="KW-1133">Transmembrane helix</keyword>
<dbReference type="EMBL" id="JANCLV010000013">
    <property type="protein sequence ID" value="MCP9001297.1"/>
    <property type="molecule type" value="Genomic_DNA"/>
</dbReference>
<dbReference type="Proteomes" id="UP001524318">
    <property type="component" value="Unassembled WGS sequence"/>
</dbReference>
<evidence type="ECO:0000259" key="2">
    <source>
        <dbReference type="Pfam" id="PF25362"/>
    </source>
</evidence>
<keyword evidence="4" id="KW-1185">Reference proteome</keyword>
<evidence type="ECO:0000313" key="4">
    <source>
        <dbReference type="Proteomes" id="UP001524318"/>
    </source>
</evidence>
<organism evidence="3 4">
    <name type="scientific">Pseudarthrobacter humi</name>
    <dbReference type="NCBI Taxonomy" id="2952523"/>
    <lineage>
        <taxon>Bacteria</taxon>
        <taxon>Bacillati</taxon>
        <taxon>Actinomycetota</taxon>
        <taxon>Actinomycetes</taxon>
        <taxon>Micrococcales</taxon>
        <taxon>Micrococcaceae</taxon>
        <taxon>Pseudarthrobacter</taxon>
    </lineage>
</organism>
<feature type="domain" description="PH" evidence="2">
    <location>
        <begin position="37"/>
        <end position="156"/>
    </location>
</feature>
<evidence type="ECO:0000256" key="1">
    <source>
        <dbReference type="SAM" id="Phobius"/>
    </source>
</evidence>
<comment type="caution">
    <text evidence="3">The sequence shown here is derived from an EMBL/GenBank/DDBJ whole genome shotgun (WGS) entry which is preliminary data.</text>
</comment>
<dbReference type="Pfam" id="PF25362">
    <property type="entry name" value="bPH_11"/>
    <property type="match status" value="1"/>
</dbReference>